<dbReference type="EMBL" id="JAIVFQ010000019">
    <property type="protein sequence ID" value="MCC5600588.1"/>
    <property type="molecule type" value="Genomic_DNA"/>
</dbReference>
<reference evidence="1 2" key="1">
    <citation type="journal article" date="2021" name="Microorganisms">
        <title>Genome Evolution of Filamentous Cyanobacterium Nostoc Species: From Facultative Symbiosis to Free Living.</title>
        <authorList>
            <person name="Huo D."/>
            <person name="Li H."/>
            <person name="Cai F."/>
            <person name="Guo X."/>
            <person name="Qiao Z."/>
            <person name="Wang W."/>
            <person name="Yu G."/>
            <person name="Li R."/>
        </authorList>
    </citation>
    <scope>NUCLEOTIDE SEQUENCE [LARGE SCALE GENOMIC DNA]</scope>
    <source>
        <strain evidence="1 2">CHAB 5714</strain>
    </source>
</reference>
<organism evidence="1 2">
    <name type="scientific">Nostoc favosum CHAB5714</name>
    <dbReference type="NCBI Taxonomy" id="2780399"/>
    <lineage>
        <taxon>Bacteria</taxon>
        <taxon>Bacillati</taxon>
        <taxon>Cyanobacteriota</taxon>
        <taxon>Cyanophyceae</taxon>
        <taxon>Nostocales</taxon>
        <taxon>Nostocaceae</taxon>
        <taxon>Nostoc</taxon>
        <taxon>Nostoc favosum</taxon>
    </lineage>
</organism>
<comment type="caution">
    <text evidence="1">The sequence shown here is derived from an EMBL/GenBank/DDBJ whole genome shotgun (WGS) entry which is preliminary data.</text>
</comment>
<gene>
    <name evidence="1" type="ORF">LC586_15500</name>
</gene>
<evidence type="ECO:0000313" key="1">
    <source>
        <dbReference type="EMBL" id="MCC5600588.1"/>
    </source>
</evidence>
<name>A0ABS8I8X9_9NOSO</name>
<sequence length="144" mass="16936">MLIIESSLADFQIINKLDIKQQRLMANLINVSETTPYIVNAFNKRSKLRPRLKKFGIYVKLILKDLQNLSQEKSYQQVLDSYLKDIGWNDLQYIAFITYGSNYAQIEIILNRVISKTNIIDLKCLKVSTRQYKILYKAYTKMCK</sequence>
<dbReference type="Proteomes" id="UP001199525">
    <property type="component" value="Unassembled WGS sequence"/>
</dbReference>
<dbReference type="RefSeq" id="WP_229485653.1">
    <property type="nucleotide sequence ID" value="NZ_JAIVFQ010000019.1"/>
</dbReference>
<evidence type="ECO:0000313" key="2">
    <source>
        <dbReference type="Proteomes" id="UP001199525"/>
    </source>
</evidence>
<accession>A0ABS8I8X9</accession>
<keyword evidence="2" id="KW-1185">Reference proteome</keyword>
<proteinExistence type="predicted"/>
<protein>
    <submittedName>
        <fullName evidence="1">Uncharacterized protein</fullName>
    </submittedName>
</protein>